<name>A0AAN8PBX1_POLSC</name>
<evidence type="ECO:0000313" key="1">
    <source>
        <dbReference type="EMBL" id="KAK6628168.1"/>
    </source>
</evidence>
<evidence type="ECO:0000313" key="2">
    <source>
        <dbReference type="Proteomes" id="UP001372834"/>
    </source>
</evidence>
<sequence length="128" mass="14987">MTKSETNEKKPGNDHQWEMINANSLGRCRNERKWVEGLRPDIFDITHQCVQYLRRIPNLCLAVTSRQRTTAYEEEGKQGRTDAKKLFDCLFFLSHKNQVQGYSGTQLKGGEEINVKETVWLFYRESQS</sequence>
<accession>A0AAN8PBX1</accession>
<reference evidence="1 2" key="1">
    <citation type="submission" date="2023-10" db="EMBL/GenBank/DDBJ databases">
        <title>Genomes of two closely related lineages of the louse Polyplax serrata with different host specificities.</title>
        <authorList>
            <person name="Martinu J."/>
            <person name="Tarabai H."/>
            <person name="Stefka J."/>
            <person name="Hypsa V."/>
        </authorList>
    </citation>
    <scope>NUCLEOTIDE SEQUENCE [LARGE SCALE GENOMIC DNA]</scope>
    <source>
        <strain evidence="1">HR10_N</strain>
    </source>
</reference>
<proteinExistence type="predicted"/>
<gene>
    <name evidence="1" type="ORF">RUM43_001980</name>
</gene>
<protein>
    <submittedName>
        <fullName evidence="1">Uncharacterized protein</fullName>
    </submittedName>
</protein>
<dbReference type="EMBL" id="JAWJWE010000036">
    <property type="protein sequence ID" value="KAK6628168.1"/>
    <property type="molecule type" value="Genomic_DNA"/>
</dbReference>
<comment type="caution">
    <text evidence="1">The sequence shown here is derived from an EMBL/GenBank/DDBJ whole genome shotgun (WGS) entry which is preliminary data.</text>
</comment>
<dbReference type="AlphaFoldDB" id="A0AAN8PBX1"/>
<organism evidence="1 2">
    <name type="scientific">Polyplax serrata</name>
    <name type="common">Common mouse louse</name>
    <dbReference type="NCBI Taxonomy" id="468196"/>
    <lineage>
        <taxon>Eukaryota</taxon>
        <taxon>Metazoa</taxon>
        <taxon>Ecdysozoa</taxon>
        <taxon>Arthropoda</taxon>
        <taxon>Hexapoda</taxon>
        <taxon>Insecta</taxon>
        <taxon>Pterygota</taxon>
        <taxon>Neoptera</taxon>
        <taxon>Paraneoptera</taxon>
        <taxon>Psocodea</taxon>
        <taxon>Troctomorpha</taxon>
        <taxon>Phthiraptera</taxon>
        <taxon>Anoplura</taxon>
        <taxon>Polyplacidae</taxon>
        <taxon>Polyplax</taxon>
    </lineage>
</organism>
<dbReference type="Proteomes" id="UP001372834">
    <property type="component" value="Unassembled WGS sequence"/>
</dbReference>